<organism evidence="1 2">
    <name type="scientific">Mariprofundus micogutta</name>
    <dbReference type="NCBI Taxonomy" id="1921010"/>
    <lineage>
        <taxon>Bacteria</taxon>
        <taxon>Pseudomonadati</taxon>
        <taxon>Pseudomonadota</taxon>
        <taxon>Candidatius Mariprofundia</taxon>
        <taxon>Mariprofundales</taxon>
        <taxon>Mariprofundaceae</taxon>
        <taxon>Mariprofundus</taxon>
    </lineage>
</organism>
<dbReference type="EMBL" id="BDFD01000009">
    <property type="protein sequence ID" value="GAV20329.1"/>
    <property type="molecule type" value="Genomic_DNA"/>
</dbReference>
<dbReference type="OrthoDB" id="5296796at2"/>
<dbReference type="RefSeq" id="WP_072659648.1">
    <property type="nucleotide sequence ID" value="NZ_BDFD01000009.1"/>
</dbReference>
<proteinExistence type="predicted"/>
<evidence type="ECO:0000313" key="2">
    <source>
        <dbReference type="Proteomes" id="UP000231632"/>
    </source>
</evidence>
<evidence type="ECO:0000313" key="1">
    <source>
        <dbReference type="EMBL" id="GAV20329.1"/>
    </source>
</evidence>
<protein>
    <recommendedName>
        <fullName evidence="3">DUF2065 domain-containing protein</fullName>
    </recommendedName>
</protein>
<name>A0A1L8CNC3_9PROT</name>
<dbReference type="Pfam" id="PF09838">
    <property type="entry name" value="DUF2065"/>
    <property type="match status" value="1"/>
</dbReference>
<reference evidence="1 2" key="1">
    <citation type="journal article" date="2017" name="Arch. Microbiol.">
        <title>Mariprofundus micogutta sp. nov., a novel iron-oxidizing zetaproteobacterium isolated from a deep-sea hydrothermal field at the Bayonnaise knoll of the Izu-Ogasawara arc, and a description of Mariprofundales ord. nov. and Zetaproteobacteria classis nov.</title>
        <authorList>
            <person name="Makita H."/>
            <person name="Tanaka E."/>
            <person name="Mitsunobu S."/>
            <person name="Miyazaki M."/>
            <person name="Nunoura T."/>
            <person name="Uematsu K."/>
            <person name="Takaki Y."/>
            <person name="Nishi S."/>
            <person name="Shimamura S."/>
            <person name="Takai K."/>
        </authorList>
    </citation>
    <scope>NUCLEOTIDE SEQUENCE [LARGE SCALE GENOMIC DNA]</scope>
    <source>
        <strain evidence="1 2">ET2</strain>
    </source>
</reference>
<gene>
    <name evidence="1" type="ORF">MMIC_P1294</name>
</gene>
<dbReference type="InterPro" id="IPR019201">
    <property type="entry name" value="DUF2065"/>
</dbReference>
<accession>A0A1L8CNC3</accession>
<dbReference type="AlphaFoldDB" id="A0A1L8CNC3"/>
<sequence length="61" mass="6856">MDDLWAALGLLLVLEGAIYALFPQQMINMMRKLPEISPRAIRMAGLSAIVIGWLLVKFIRS</sequence>
<keyword evidence="2" id="KW-1185">Reference proteome</keyword>
<dbReference type="Proteomes" id="UP000231632">
    <property type="component" value="Unassembled WGS sequence"/>
</dbReference>
<comment type="caution">
    <text evidence="1">The sequence shown here is derived from an EMBL/GenBank/DDBJ whole genome shotgun (WGS) entry which is preliminary data.</text>
</comment>
<dbReference type="STRING" id="1921010.MMIC_P1294"/>
<evidence type="ECO:0008006" key="3">
    <source>
        <dbReference type="Google" id="ProtNLM"/>
    </source>
</evidence>